<protein>
    <submittedName>
        <fullName evidence="1">Uncharacterized protein</fullName>
    </submittedName>
</protein>
<accession>A0A0E9VT80</accession>
<name>A0A0E9VT80_ANGAN</name>
<proteinExistence type="predicted"/>
<reference evidence="1" key="2">
    <citation type="journal article" date="2015" name="Fish Shellfish Immunol.">
        <title>Early steps in the European eel (Anguilla anguilla)-Vibrio vulnificus interaction in the gills: Role of the RtxA13 toxin.</title>
        <authorList>
            <person name="Callol A."/>
            <person name="Pajuelo D."/>
            <person name="Ebbesson L."/>
            <person name="Teles M."/>
            <person name="MacKenzie S."/>
            <person name="Amaro C."/>
        </authorList>
    </citation>
    <scope>NUCLEOTIDE SEQUENCE</scope>
</reference>
<evidence type="ECO:0000313" key="1">
    <source>
        <dbReference type="EMBL" id="JAH80518.1"/>
    </source>
</evidence>
<reference evidence="1" key="1">
    <citation type="submission" date="2014-11" db="EMBL/GenBank/DDBJ databases">
        <authorList>
            <person name="Amaro Gonzalez C."/>
        </authorList>
    </citation>
    <scope>NUCLEOTIDE SEQUENCE</scope>
</reference>
<organism evidence="1">
    <name type="scientific">Anguilla anguilla</name>
    <name type="common">European freshwater eel</name>
    <name type="synonym">Muraena anguilla</name>
    <dbReference type="NCBI Taxonomy" id="7936"/>
    <lineage>
        <taxon>Eukaryota</taxon>
        <taxon>Metazoa</taxon>
        <taxon>Chordata</taxon>
        <taxon>Craniata</taxon>
        <taxon>Vertebrata</taxon>
        <taxon>Euteleostomi</taxon>
        <taxon>Actinopterygii</taxon>
        <taxon>Neopterygii</taxon>
        <taxon>Teleostei</taxon>
        <taxon>Anguilliformes</taxon>
        <taxon>Anguillidae</taxon>
        <taxon>Anguilla</taxon>
    </lineage>
</organism>
<dbReference type="EMBL" id="GBXM01028059">
    <property type="protein sequence ID" value="JAH80518.1"/>
    <property type="molecule type" value="Transcribed_RNA"/>
</dbReference>
<sequence length="14" mass="1757">MFIKLVLIYAQRYV</sequence>